<evidence type="ECO:0000256" key="8">
    <source>
        <dbReference type="HAMAP-Rule" id="MF_01302"/>
    </source>
</evidence>
<dbReference type="SUPFAM" id="SSF56047">
    <property type="entry name" value="Ribosomal protein S8"/>
    <property type="match status" value="1"/>
</dbReference>
<reference evidence="15 16" key="3">
    <citation type="submission" date="2017-09" db="EMBL/GenBank/DDBJ databases">
        <title>Depth-based differentiation of microbial function through sediment-hosted aquifers and enrichment of novel symbionts in the deep terrestrial subsurface.</title>
        <authorList>
            <person name="Probst A.J."/>
            <person name="Ladd B."/>
            <person name="Jarett J.K."/>
            <person name="Geller-Mcgrath D.E."/>
            <person name="Sieber C.M."/>
            <person name="Emerson J.B."/>
            <person name="Anantharaman K."/>
            <person name="Thomas B.C."/>
            <person name="Malmstrom R."/>
            <person name="Stieglmeier M."/>
            <person name="Klingl A."/>
            <person name="Woyke T."/>
            <person name="Ryan C.M."/>
            <person name="Banfield J.F."/>
        </authorList>
    </citation>
    <scope>NUCLEOTIDE SEQUENCE [LARGE SCALE GENOMIC DNA]</scope>
    <source>
        <strain evidence="12">CG_4_10_14_3_um_filter_34_13</strain>
        <strain evidence="13">CG_4_9_14_3_um_filter_33_16</strain>
    </source>
</reference>
<dbReference type="GO" id="GO:0005840">
    <property type="term" value="C:ribosome"/>
    <property type="evidence" value="ECO:0007669"/>
    <property type="project" value="UniProtKB-KW"/>
</dbReference>
<proteinExistence type="inferred from homology"/>
<dbReference type="GO" id="GO:0019843">
    <property type="term" value="F:rRNA binding"/>
    <property type="evidence" value="ECO:0007669"/>
    <property type="project" value="UniProtKB-UniRule"/>
</dbReference>
<reference evidence="11" key="2">
    <citation type="submission" date="2017-09" db="EMBL/GenBank/DDBJ databases">
        <title>Depth-based differentiation of microbial function through sediment-hosted aquifers and enrichment of novel symbionts in the deep terrestrial subsurface.</title>
        <authorList>
            <person name="Probst A.J."/>
            <person name="Ladd B."/>
            <person name="Jarett J.K."/>
            <person name="Geller-Mcgrath D.E."/>
            <person name="Sieber C.M.K."/>
            <person name="Emerson J.B."/>
            <person name="Anantharaman K."/>
            <person name="Thomas B.C."/>
            <person name="Malmstrom R."/>
            <person name="Stieglmeier M."/>
            <person name="Klingl A."/>
            <person name="Woyke T."/>
            <person name="Ryan C.M."/>
            <person name="Banfield J.F."/>
        </authorList>
    </citation>
    <scope>NUCLEOTIDE SEQUENCE</scope>
    <source>
        <strain evidence="11">CG_4_8_14_3_um_filter_34_18</strain>
    </source>
</reference>
<dbReference type="EMBL" id="MNYY01000014">
    <property type="protein sequence ID" value="OIP74806.1"/>
    <property type="molecule type" value="Genomic_DNA"/>
</dbReference>
<dbReference type="FunFam" id="3.30.1490.10:FF:000001">
    <property type="entry name" value="30S ribosomal protein S8"/>
    <property type="match status" value="1"/>
</dbReference>
<dbReference type="InterPro" id="IPR047863">
    <property type="entry name" value="Ribosomal_uS8_CS"/>
</dbReference>
<dbReference type="PANTHER" id="PTHR11758">
    <property type="entry name" value="40S RIBOSOMAL PROTEIN S15A"/>
    <property type="match status" value="1"/>
</dbReference>
<dbReference type="GO" id="GO:1990904">
    <property type="term" value="C:ribonucleoprotein complex"/>
    <property type="evidence" value="ECO:0007669"/>
    <property type="project" value="UniProtKB-KW"/>
</dbReference>
<dbReference type="FunFam" id="3.30.1370.30:FF:000002">
    <property type="entry name" value="30S ribosomal protein S8"/>
    <property type="match status" value="1"/>
</dbReference>
<dbReference type="AlphaFoldDB" id="A0A1J5H409"/>
<dbReference type="HAMAP" id="MF_01302_B">
    <property type="entry name" value="Ribosomal_uS8_B"/>
    <property type="match status" value="1"/>
</dbReference>
<evidence type="ECO:0000313" key="10">
    <source>
        <dbReference type="EMBL" id="OIP74806.1"/>
    </source>
</evidence>
<sequence>MSVVSDPIADMLTRIRNANKMRHNSLTIPASKLKLEITRVLKDEGFIRNYKYKEDNKQGQLIIYLKYINKEKTINNLKRISKPGLKVYAKKDEIPRVLGGLGIVILSTSRGIMTGKEALQRHLGGEVICYIW</sequence>
<evidence type="ECO:0000256" key="1">
    <source>
        <dbReference type="ARBA" id="ARBA00006471"/>
    </source>
</evidence>
<comment type="caution">
    <text evidence="10">The sequence shown here is derived from an EMBL/GenBank/DDBJ whole genome shotgun (WGS) entry which is preliminary data.</text>
</comment>
<accession>A0A2M7PPU3</accession>
<evidence type="ECO:0000313" key="14">
    <source>
        <dbReference type="Proteomes" id="UP000182763"/>
    </source>
</evidence>
<comment type="similarity">
    <text evidence="1 8 9">Belongs to the universal ribosomal protein uS8 family.</text>
</comment>
<dbReference type="EMBL" id="PFKO01000226">
    <property type="protein sequence ID" value="PIY32394.1"/>
    <property type="molecule type" value="Genomic_DNA"/>
</dbReference>
<dbReference type="PROSITE" id="PS00053">
    <property type="entry name" value="RIBOSOMAL_S8"/>
    <property type="match status" value="1"/>
</dbReference>
<dbReference type="Proteomes" id="UP000182763">
    <property type="component" value="Unassembled WGS sequence"/>
</dbReference>
<dbReference type="Proteomes" id="UP000230646">
    <property type="component" value="Unassembled WGS sequence"/>
</dbReference>
<evidence type="ECO:0000313" key="16">
    <source>
        <dbReference type="Proteomes" id="UP000230646"/>
    </source>
</evidence>
<evidence type="ECO:0000313" key="13">
    <source>
        <dbReference type="EMBL" id="PJB55890.1"/>
    </source>
</evidence>
<reference evidence="10 14" key="1">
    <citation type="journal article" date="2016" name="Environ. Microbiol.">
        <title>Genomic resolution of a cold subsurface aquifer community provides metabolic insights for novel microbes adapted to high CO concentrations.</title>
        <authorList>
            <person name="Probst A.J."/>
            <person name="Castelle C.J."/>
            <person name="Singh A."/>
            <person name="Brown C.T."/>
            <person name="Anantharaman K."/>
            <person name="Sharon I."/>
            <person name="Hug L.A."/>
            <person name="Burstein D."/>
            <person name="Emerson J.B."/>
            <person name="Thomas B.C."/>
            <person name="Banfield J.F."/>
        </authorList>
    </citation>
    <scope>NUCLEOTIDE SEQUENCE [LARGE SCALE GENOMIC DNA]</scope>
    <source>
        <strain evidence="10">CG2_30_33_13</strain>
    </source>
</reference>
<accession>A0A2M8CA04</accession>
<dbReference type="STRING" id="1805029.AUK42_00655"/>
<protein>
    <recommendedName>
        <fullName evidence="6 8">Small ribosomal subunit protein uS8</fullName>
    </recommendedName>
</protein>
<keyword evidence="5 8" id="KW-0687">Ribonucleoprotein</keyword>
<dbReference type="GO" id="GO:0006412">
    <property type="term" value="P:translation"/>
    <property type="evidence" value="ECO:0007669"/>
    <property type="project" value="UniProtKB-UniRule"/>
</dbReference>
<dbReference type="Proteomes" id="UP000228560">
    <property type="component" value="Unassembled WGS sequence"/>
</dbReference>
<evidence type="ECO:0000256" key="9">
    <source>
        <dbReference type="RuleBase" id="RU003660"/>
    </source>
</evidence>
<comment type="function">
    <text evidence="8">One of the primary rRNA binding proteins, it binds directly to 16S rRNA central domain where it helps coordinate assembly of the platform of the 30S subunit.</text>
</comment>
<dbReference type="EMBL" id="PFTV01000171">
    <property type="protein sequence ID" value="PJB55890.1"/>
    <property type="molecule type" value="Genomic_DNA"/>
</dbReference>
<dbReference type="NCBIfam" id="NF001109">
    <property type="entry name" value="PRK00136.1"/>
    <property type="match status" value="1"/>
</dbReference>
<dbReference type="Gene3D" id="3.30.1490.10">
    <property type="match status" value="1"/>
</dbReference>
<name>A0A1J5H409_9BACT</name>
<dbReference type="RefSeq" id="WP_406607652.1">
    <property type="nucleotide sequence ID" value="NZ_PFKO01000226.1"/>
</dbReference>
<keyword evidence="2 8" id="KW-0699">rRNA-binding</keyword>
<dbReference type="GO" id="GO:0005737">
    <property type="term" value="C:cytoplasm"/>
    <property type="evidence" value="ECO:0007669"/>
    <property type="project" value="UniProtKB-ARBA"/>
</dbReference>
<accession>A0A1J5H409</accession>
<evidence type="ECO:0000313" key="11">
    <source>
        <dbReference type="EMBL" id="PIX33465.1"/>
    </source>
</evidence>
<keyword evidence="3 8" id="KW-0694">RNA-binding</keyword>
<evidence type="ECO:0000313" key="15">
    <source>
        <dbReference type="Proteomes" id="UP000228560"/>
    </source>
</evidence>
<accession>A0A2M7K5R7</accession>
<gene>
    <name evidence="8" type="primary">rpsH</name>
    <name evidence="10" type="ORF">AUK42_00655</name>
    <name evidence="13" type="ORF">CO097_06800</name>
    <name evidence="12" type="ORF">COZ07_05805</name>
    <name evidence="11" type="ORF">COZ58_07500</name>
</gene>
<evidence type="ECO:0000256" key="4">
    <source>
        <dbReference type="ARBA" id="ARBA00022980"/>
    </source>
</evidence>
<organism evidence="10 14">
    <name type="scientific">Candidatus Infernicultor aquiphilus</name>
    <dbReference type="NCBI Taxonomy" id="1805029"/>
    <lineage>
        <taxon>Bacteria</taxon>
        <taxon>Pseudomonadati</taxon>
        <taxon>Atribacterota</taxon>
        <taxon>Candidatus Phoenicimicrobiia</taxon>
        <taxon>Candidatus Pheonicimicrobiales</taxon>
        <taxon>Candidatus Phoenicimicrobiaceae</taxon>
        <taxon>Candidatus Infernicultor</taxon>
    </lineage>
</organism>
<evidence type="ECO:0000256" key="7">
    <source>
        <dbReference type="ARBA" id="ARBA00046740"/>
    </source>
</evidence>
<comment type="subunit">
    <text evidence="7 8">Part of the 30S ribosomal subunit. Contacts proteins S5 and S12.</text>
</comment>
<evidence type="ECO:0000256" key="3">
    <source>
        <dbReference type="ARBA" id="ARBA00022884"/>
    </source>
</evidence>
<dbReference type="EMBL" id="PFIP01000154">
    <property type="protein sequence ID" value="PIX33465.1"/>
    <property type="molecule type" value="Genomic_DNA"/>
</dbReference>
<dbReference type="InterPro" id="IPR000630">
    <property type="entry name" value="Ribosomal_uS8"/>
</dbReference>
<evidence type="ECO:0000256" key="2">
    <source>
        <dbReference type="ARBA" id="ARBA00022730"/>
    </source>
</evidence>
<keyword evidence="4 8" id="KW-0689">Ribosomal protein</keyword>
<dbReference type="GO" id="GO:0003735">
    <property type="term" value="F:structural constituent of ribosome"/>
    <property type="evidence" value="ECO:0007669"/>
    <property type="project" value="InterPro"/>
</dbReference>
<dbReference type="Gene3D" id="3.30.1370.30">
    <property type="match status" value="1"/>
</dbReference>
<dbReference type="InterPro" id="IPR035987">
    <property type="entry name" value="Ribosomal_uS8_sf"/>
</dbReference>
<evidence type="ECO:0000256" key="6">
    <source>
        <dbReference type="ARBA" id="ARBA00035258"/>
    </source>
</evidence>
<evidence type="ECO:0000313" key="12">
    <source>
        <dbReference type="EMBL" id="PIY32394.1"/>
    </source>
</evidence>
<evidence type="ECO:0000256" key="5">
    <source>
        <dbReference type="ARBA" id="ARBA00023274"/>
    </source>
</evidence>
<dbReference type="Pfam" id="PF00410">
    <property type="entry name" value="Ribosomal_S8"/>
    <property type="match status" value="1"/>
</dbReference>
<dbReference type="Proteomes" id="UP000231493">
    <property type="component" value="Unassembled WGS sequence"/>
</dbReference>